<sequence length="251" mass="29052">MSTKNVFNSDFFLNATLEQVAESVLKFIYKHFGTNKFTIHELMMKISTSDSYSKNRIDYNKRIGNSWTFLESNYLIVRYIDRYAGIEWNSHSEERELGERALSLDLESDISTYISSFRINKSFLHDVLQDNVWSLWENGNYINAITESMKWVEIKVREKSGLLPSDTSTSLMKKAFSVDRGKLKLSNFNESDSSSKSEQESVMFLFSGAVGYYRNPAVHREIELPSSNEAMEVILFANNLLRILDNLLHTQ</sequence>
<dbReference type="NCBIfam" id="TIGR02391">
    <property type="entry name" value="hypoth_ymh"/>
    <property type="match status" value="1"/>
</dbReference>
<feature type="domain" description="Conserved hypothetical protein CHP02391" evidence="1">
    <location>
        <begin position="124"/>
        <end position="244"/>
    </location>
</feature>
<accession>A0ABX2ABW3</accession>
<proteinExistence type="predicted"/>
<dbReference type="InterPro" id="IPR012654">
    <property type="entry name" value="CHP02391"/>
</dbReference>
<evidence type="ECO:0000313" key="2">
    <source>
        <dbReference type="EMBL" id="NPC65834.1"/>
    </source>
</evidence>
<dbReference type="Proteomes" id="UP000623090">
    <property type="component" value="Unassembled WGS sequence"/>
</dbReference>
<protein>
    <submittedName>
        <fullName evidence="2">TIGR02391 family protein</fullName>
    </submittedName>
</protein>
<dbReference type="EMBL" id="JABJWC010000008">
    <property type="protein sequence ID" value="NPC65834.1"/>
    <property type="molecule type" value="Genomic_DNA"/>
</dbReference>
<evidence type="ECO:0000313" key="3">
    <source>
        <dbReference type="Proteomes" id="UP000623090"/>
    </source>
</evidence>
<reference evidence="2 3" key="1">
    <citation type="journal article" date="2020" name="Microorganisms">
        <title>Description of Komagataeibacter melaceti sp. nov. and Komagataeibacter melomenusus sp. nov. Isolated from Apple Cider Vinegar.</title>
        <authorList>
            <person name="Maric L."/>
            <person name="Cleenwerck I."/>
            <person name="Accetto T."/>
            <person name="Vandamme P."/>
            <person name="Trcek J."/>
        </authorList>
    </citation>
    <scope>NUCLEOTIDE SEQUENCE [LARGE SCALE GENOMIC DNA]</scope>
    <source>
        <strain evidence="2 3">AV436</strain>
    </source>
</reference>
<gene>
    <name evidence="2" type="ORF">HNW77_05395</name>
</gene>
<keyword evidence="3" id="KW-1185">Reference proteome</keyword>
<evidence type="ECO:0000259" key="1">
    <source>
        <dbReference type="Pfam" id="PF09509"/>
    </source>
</evidence>
<organism evidence="2 3">
    <name type="scientific">Komagataeibacter melomenusus</name>
    <dbReference type="NCBI Taxonomy" id="2766578"/>
    <lineage>
        <taxon>Bacteria</taxon>
        <taxon>Pseudomonadati</taxon>
        <taxon>Pseudomonadota</taxon>
        <taxon>Alphaproteobacteria</taxon>
        <taxon>Acetobacterales</taxon>
        <taxon>Acetobacteraceae</taxon>
        <taxon>Komagataeibacter</taxon>
    </lineage>
</organism>
<dbReference type="RefSeq" id="WP_172155876.1">
    <property type="nucleotide sequence ID" value="NZ_JABJWC010000008.1"/>
</dbReference>
<comment type="caution">
    <text evidence="2">The sequence shown here is derived from an EMBL/GenBank/DDBJ whole genome shotgun (WGS) entry which is preliminary data.</text>
</comment>
<name>A0ABX2ABW3_9PROT</name>
<dbReference type="Pfam" id="PF09509">
    <property type="entry name" value="Hypoth_Ymh"/>
    <property type="match status" value="1"/>
</dbReference>